<evidence type="ECO:0000256" key="6">
    <source>
        <dbReference type="ARBA" id="ARBA00023125"/>
    </source>
</evidence>
<keyword evidence="3" id="KW-0547">Nucleotide-binding</keyword>
<proteinExistence type="inferred from homology"/>
<dbReference type="CDD" id="cd19489">
    <property type="entry name" value="Rad51D"/>
    <property type="match status" value="1"/>
</dbReference>
<evidence type="ECO:0000256" key="7">
    <source>
        <dbReference type="ARBA" id="ARBA00023172"/>
    </source>
</evidence>
<dbReference type="InterPro" id="IPR027417">
    <property type="entry name" value="P-loop_NTPase"/>
</dbReference>
<evidence type="ECO:0000259" key="10">
    <source>
        <dbReference type="PROSITE" id="PS50162"/>
    </source>
</evidence>
<evidence type="ECO:0000256" key="3">
    <source>
        <dbReference type="ARBA" id="ARBA00022741"/>
    </source>
</evidence>
<feature type="domain" description="RecA family profile 1" evidence="10">
    <location>
        <begin position="78"/>
        <end position="253"/>
    </location>
</feature>
<sequence>MVVLRGGMCPGLDQQLLRDLRSADIKTVEDLVSSDIEELAQKCCVSYKALLAVRRVLLAQHTAFPVSGADLYEELLSSTAILSSGNPSLDKLLDSGFYTGEITELSGGPGSGKSQVCFAAAVHISLHLKQSVVFVDTTGGLTAGRLLQMLEAESSKRDEQMEALQRIHVFRLFDVFSLLDCLYALRAGTLQQVSVGGGSVKAVIVDSVSAVIAPVLGGKQNEGMSLMTQVGGVLKTIAKDFNIAALVRVSATWAPAGLRDALRVLTLPDCKRPFQVTNHVTRGVGGEVQPGLGMSWSHVPRTRILLERVEGAASAGCSTLRSATLIKSSRQV</sequence>
<dbReference type="GO" id="GO:0005815">
    <property type="term" value="C:microtubule organizing center"/>
    <property type="evidence" value="ECO:0007669"/>
    <property type="project" value="TreeGrafter"/>
</dbReference>
<dbReference type="InterPro" id="IPR051988">
    <property type="entry name" value="HRR_RAD51_Paralog"/>
</dbReference>
<dbReference type="GO" id="GO:0033063">
    <property type="term" value="C:Rad51B-Rad51C-Rad51D-XRCC2 complex"/>
    <property type="evidence" value="ECO:0007669"/>
    <property type="project" value="TreeGrafter"/>
</dbReference>
<evidence type="ECO:0000256" key="4">
    <source>
        <dbReference type="ARBA" id="ARBA00022763"/>
    </source>
</evidence>
<evidence type="ECO:0000256" key="8">
    <source>
        <dbReference type="ARBA" id="ARBA00023204"/>
    </source>
</evidence>
<dbReference type="GO" id="GO:0007131">
    <property type="term" value="P:reciprocal meiotic recombination"/>
    <property type="evidence" value="ECO:0007669"/>
    <property type="project" value="TreeGrafter"/>
</dbReference>
<keyword evidence="6" id="KW-0238">DNA-binding</keyword>
<dbReference type="InterPro" id="IPR013632">
    <property type="entry name" value="Rad51_C"/>
</dbReference>
<dbReference type="EMBL" id="CAAE01014615">
    <property type="protein sequence ID" value="CAG00889.1"/>
    <property type="molecule type" value="Genomic_DNA"/>
</dbReference>
<organism evidence="11">
    <name type="scientific">Tetraodon nigroviridis</name>
    <name type="common">Spotted green pufferfish</name>
    <name type="synonym">Chelonodon nigroviridis</name>
    <dbReference type="NCBI Taxonomy" id="99883"/>
    <lineage>
        <taxon>Eukaryota</taxon>
        <taxon>Metazoa</taxon>
        <taxon>Chordata</taxon>
        <taxon>Craniata</taxon>
        <taxon>Vertebrata</taxon>
        <taxon>Euteleostomi</taxon>
        <taxon>Actinopterygii</taxon>
        <taxon>Neopterygii</taxon>
        <taxon>Teleostei</taxon>
        <taxon>Neoteleostei</taxon>
        <taxon>Acanthomorphata</taxon>
        <taxon>Eupercaria</taxon>
        <taxon>Tetraodontiformes</taxon>
        <taxon>Tetradontoidea</taxon>
        <taxon>Tetraodontidae</taxon>
        <taxon>Tetraodon</taxon>
    </lineage>
</organism>
<dbReference type="OrthoDB" id="336321at2759"/>
<dbReference type="GO" id="GO:0000400">
    <property type="term" value="F:four-way junction DNA binding"/>
    <property type="evidence" value="ECO:0007669"/>
    <property type="project" value="TreeGrafter"/>
</dbReference>
<comment type="caution">
    <text evidence="11">The sequence shown here is derived from an EMBL/GenBank/DDBJ whole genome shotgun (WGS) entry which is preliminary data.</text>
</comment>
<evidence type="ECO:0000256" key="1">
    <source>
        <dbReference type="ARBA" id="ARBA00004123"/>
    </source>
</evidence>
<dbReference type="InterPro" id="IPR047323">
    <property type="entry name" value="Rad51D_C"/>
</dbReference>
<dbReference type="SUPFAM" id="SSF52540">
    <property type="entry name" value="P-loop containing nucleoside triphosphate hydrolases"/>
    <property type="match status" value="1"/>
</dbReference>
<dbReference type="GO" id="GO:0005524">
    <property type="term" value="F:ATP binding"/>
    <property type="evidence" value="ECO:0007669"/>
    <property type="project" value="UniProtKB-KW"/>
</dbReference>
<dbReference type="Pfam" id="PF08423">
    <property type="entry name" value="Rad51"/>
    <property type="match status" value="1"/>
</dbReference>
<dbReference type="GO" id="GO:0000724">
    <property type="term" value="P:double-strand break repair via homologous recombination"/>
    <property type="evidence" value="ECO:0007669"/>
    <property type="project" value="TreeGrafter"/>
</dbReference>
<dbReference type="GO" id="GO:0003697">
    <property type="term" value="F:single-stranded DNA binding"/>
    <property type="evidence" value="ECO:0007669"/>
    <property type="project" value="TreeGrafter"/>
</dbReference>
<dbReference type="GO" id="GO:0005657">
    <property type="term" value="C:replication fork"/>
    <property type="evidence" value="ECO:0007669"/>
    <property type="project" value="TreeGrafter"/>
</dbReference>
<comment type="subcellular location">
    <subcellularLocation>
        <location evidence="1">Nucleus</location>
    </subcellularLocation>
</comment>
<dbReference type="KEGG" id="tng:GSTEN00019456G001"/>
<evidence type="ECO:0000256" key="5">
    <source>
        <dbReference type="ARBA" id="ARBA00022840"/>
    </source>
</evidence>
<dbReference type="GO" id="GO:0140664">
    <property type="term" value="F:ATP-dependent DNA damage sensor activity"/>
    <property type="evidence" value="ECO:0007669"/>
    <property type="project" value="InterPro"/>
</dbReference>
<dbReference type="GO" id="GO:0042148">
    <property type="term" value="P:DNA strand invasion"/>
    <property type="evidence" value="ECO:0007669"/>
    <property type="project" value="TreeGrafter"/>
</dbReference>
<reference evidence="11" key="2">
    <citation type="submission" date="2004-02" db="EMBL/GenBank/DDBJ databases">
        <authorList>
            <consortium name="Genoscope"/>
            <consortium name="Whitehead Institute Centre for Genome Research"/>
        </authorList>
    </citation>
    <scope>NUCLEOTIDE SEQUENCE</scope>
</reference>
<evidence type="ECO:0000256" key="2">
    <source>
        <dbReference type="ARBA" id="ARBA00007095"/>
    </source>
</evidence>
<protein>
    <submittedName>
        <fullName evidence="11">(spotted green pufferfish) hypothetical protein</fullName>
    </submittedName>
</protein>
<dbReference type="PROSITE" id="PS50162">
    <property type="entry name" value="RECA_2"/>
    <property type="match status" value="1"/>
</dbReference>
<gene>
    <name evidence="11" type="ORF">GSTENG00019456001</name>
</gene>
<dbReference type="InterPro" id="IPR020588">
    <property type="entry name" value="RecA_ATP-bd"/>
</dbReference>
<keyword evidence="4" id="KW-0227">DNA damage</keyword>
<comment type="similarity">
    <text evidence="2">Belongs to the RecA family. RAD51 subfamily.</text>
</comment>
<dbReference type="InterPro" id="IPR048943">
    <property type="entry name" value="RAD51D_N"/>
</dbReference>
<name>Q4SEP3_TETNG</name>
<feature type="non-terminal residue" evidence="11">
    <location>
        <position position="332"/>
    </location>
</feature>
<dbReference type="AlphaFoldDB" id="Q4SEP3"/>
<keyword evidence="7" id="KW-0233">DNA recombination</keyword>
<dbReference type="PANTHER" id="PTHR46457">
    <property type="entry name" value="DNA REPAIR PROTEIN RAD51 HOMOLOG 4"/>
    <property type="match status" value="1"/>
</dbReference>
<reference evidence="11" key="1">
    <citation type="journal article" date="2004" name="Nature">
        <title>Genome duplication in the teleost fish Tetraodon nigroviridis reveals the early vertebrate proto-karyotype.</title>
        <authorList>
            <person name="Jaillon O."/>
            <person name="Aury J.-M."/>
            <person name="Brunet F."/>
            <person name="Petit J.-L."/>
            <person name="Stange-Thomann N."/>
            <person name="Mauceli E."/>
            <person name="Bouneau L."/>
            <person name="Fischer C."/>
            <person name="Ozouf-Costaz C."/>
            <person name="Bernot A."/>
            <person name="Nicaud S."/>
            <person name="Jaffe D."/>
            <person name="Fisher S."/>
            <person name="Lutfalla G."/>
            <person name="Dossat C."/>
            <person name="Segurens B."/>
            <person name="Dasilva C."/>
            <person name="Salanoubat M."/>
            <person name="Levy M."/>
            <person name="Boudet N."/>
            <person name="Castellano S."/>
            <person name="Anthouard V."/>
            <person name="Jubin C."/>
            <person name="Castelli V."/>
            <person name="Katinka M."/>
            <person name="Vacherie B."/>
            <person name="Biemont C."/>
            <person name="Skalli Z."/>
            <person name="Cattolico L."/>
            <person name="Poulain J."/>
            <person name="De Berardinis V."/>
            <person name="Cruaud C."/>
            <person name="Duprat S."/>
            <person name="Brottier P."/>
            <person name="Coutanceau J.-P."/>
            <person name="Gouzy J."/>
            <person name="Parra G."/>
            <person name="Lardier G."/>
            <person name="Chapple C."/>
            <person name="McKernan K.J."/>
            <person name="McEwan P."/>
            <person name="Bosak S."/>
            <person name="Kellis M."/>
            <person name="Volff J.-N."/>
            <person name="Guigo R."/>
            <person name="Zody M.C."/>
            <person name="Mesirov J."/>
            <person name="Lindblad-Toh K."/>
            <person name="Birren B."/>
            <person name="Nusbaum C."/>
            <person name="Kahn D."/>
            <person name="Robinson-Rechavi M."/>
            <person name="Laudet V."/>
            <person name="Schachter V."/>
            <person name="Quetier F."/>
            <person name="Saurin W."/>
            <person name="Scarpelli C."/>
            <person name="Wincker P."/>
            <person name="Lander E.S."/>
            <person name="Weissenbach J."/>
            <person name="Roest Crollius H."/>
        </authorList>
    </citation>
    <scope>NUCLEOTIDE SEQUENCE [LARGE SCALE GENOMIC DNA]</scope>
</reference>
<keyword evidence="9" id="KW-0539">Nucleus</keyword>
<dbReference type="Gene3D" id="3.40.50.300">
    <property type="entry name" value="P-loop containing nucleotide triphosphate hydrolases"/>
    <property type="match status" value="2"/>
</dbReference>
<dbReference type="PANTHER" id="PTHR46457:SF1">
    <property type="entry name" value="DNA REPAIR PROTEIN RAD51 HOMOLOG 4"/>
    <property type="match status" value="1"/>
</dbReference>
<dbReference type="Pfam" id="PF21794">
    <property type="entry name" value="RAD51D_N"/>
    <property type="match status" value="1"/>
</dbReference>
<evidence type="ECO:0000256" key="9">
    <source>
        <dbReference type="ARBA" id="ARBA00023242"/>
    </source>
</evidence>
<keyword evidence="8" id="KW-0234">DNA repair</keyword>
<dbReference type="GO" id="GO:0000723">
    <property type="term" value="P:telomere maintenance"/>
    <property type="evidence" value="ECO:0007669"/>
    <property type="project" value="TreeGrafter"/>
</dbReference>
<keyword evidence="5" id="KW-0067">ATP-binding</keyword>
<accession>Q4SEP3</accession>
<evidence type="ECO:0000313" key="11">
    <source>
        <dbReference type="EMBL" id="CAG00889.1"/>
    </source>
</evidence>